<dbReference type="SUPFAM" id="SSF56235">
    <property type="entry name" value="N-terminal nucleophile aminohydrolases (Ntn hydrolases)"/>
    <property type="match status" value="1"/>
</dbReference>
<dbReference type="SUPFAM" id="SSF48452">
    <property type="entry name" value="TPR-like"/>
    <property type="match status" value="1"/>
</dbReference>
<gene>
    <name evidence="2" type="ORF">VB248_02335</name>
</gene>
<name>A0ABU5Q5Q8_9BACT</name>
<reference evidence="2 3" key="1">
    <citation type="submission" date="2023-12" db="EMBL/GenBank/DDBJ databases">
        <title>Novel species of the genus Arcicella isolated from rivers.</title>
        <authorList>
            <person name="Lu H."/>
        </authorList>
    </citation>
    <scope>NUCLEOTIDE SEQUENCE [LARGE SCALE GENOMIC DNA]</scope>
    <source>
        <strain evidence="2 3">KCTC 23307</strain>
    </source>
</reference>
<comment type="caution">
    <text evidence="2">The sequence shown here is derived from an EMBL/GenBank/DDBJ whole genome shotgun (WGS) entry which is preliminary data.</text>
</comment>
<dbReference type="EMBL" id="JAYFUM010000003">
    <property type="protein sequence ID" value="MEA5137953.1"/>
    <property type="molecule type" value="Genomic_DNA"/>
</dbReference>
<proteinExistence type="predicted"/>
<dbReference type="Gene3D" id="3.60.20.10">
    <property type="entry name" value="Glutamine Phosphoribosylpyrophosphate, subunit 1, domain 1"/>
    <property type="match status" value="1"/>
</dbReference>
<dbReference type="InterPro" id="IPR010430">
    <property type="entry name" value="DUF1028"/>
</dbReference>
<evidence type="ECO:0000313" key="3">
    <source>
        <dbReference type="Proteomes" id="UP001302949"/>
    </source>
</evidence>
<dbReference type="Pfam" id="PF06267">
    <property type="entry name" value="DUF1028"/>
    <property type="match status" value="1"/>
</dbReference>
<accession>A0ABU5Q5Q8</accession>
<keyword evidence="1" id="KW-0802">TPR repeat</keyword>
<dbReference type="Proteomes" id="UP001302949">
    <property type="component" value="Unassembled WGS sequence"/>
</dbReference>
<evidence type="ECO:0000256" key="1">
    <source>
        <dbReference type="PROSITE-ProRule" id="PRU00339"/>
    </source>
</evidence>
<feature type="repeat" description="TPR" evidence="1">
    <location>
        <begin position="235"/>
        <end position="268"/>
    </location>
</feature>
<keyword evidence="3" id="KW-1185">Reference proteome</keyword>
<dbReference type="RefSeq" id="WP_323295122.1">
    <property type="nucleotide sequence ID" value="NZ_JAYFUM010000003.1"/>
</dbReference>
<dbReference type="InterPro" id="IPR011990">
    <property type="entry name" value="TPR-like_helical_dom_sf"/>
</dbReference>
<organism evidence="2 3">
    <name type="scientific">Arcicella rigui</name>
    <dbReference type="NCBI Taxonomy" id="797020"/>
    <lineage>
        <taxon>Bacteria</taxon>
        <taxon>Pseudomonadati</taxon>
        <taxon>Bacteroidota</taxon>
        <taxon>Cytophagia</taxon>
        <taxon>Cytophagales</taxon>
        <taxon>Flectobacillaceae</taxon>
        <taxon>Arcicella</taxon>
    </lineage>
</organism>
<evidence type="ECO:0000313" key="2">
    <source>
        <dbReference type="EMBL" id="MEA5137953.1"/>
    </source>
</evidence>
<protein>
    <submittedName>
        <fullName evidence="2">DUF1028 domain-containing protein</fullName>
    </submittedName>
</protein>
<dbReference type="InterPro" id="IPR029055">
    <property type="entry name" value="Ntn_hydrolases_N"/>
</dbReference>
<dbReference type="PANTHER" id="PTHR39328:SF1">
    <property type="entry name" value="BLL2871 PROTEIN"/>
    <property type="match status" value="1"/>
</dbReference>
<dbReference type="InterPro" id="IPR019734">
    <property type="entry name" value="TPR_rpt"/>
</dbReference>
<sequence>MKKLLLVFSLFFTLETDAQITKNKEPFANTFSIVARDMKTGEMAVGVQSHLFSVGTTVSWGQAGVGVIATQSFANKSFGIRGLNLMKNGKTADEALSILLSGDTDKEVRQVAIADAKGNIAVFTGKNCVEYAGHVKGLNFSVQSNMMLNNKVPEAMSRAFKENWKLPLPERVMKTLEAGRLASGSIKGKQSAALLVVKGTASNKPWDDDHLIDLRVDDKEMPLAELSRLLKVKRAYEHLNAGDYAIASSNVKKAMDEYHAAIKLLPNSAEMQYWTAISMANNNDIKKSSQMLQKIYSKEPNWRELTKRLTKVGLLNVSEWELKELVK</sequence>
<dbReference type="PROSITE" id="PS50005">
    <property type="entry name" value="TPR"/>
    <property type="match status" value="1"/>
</dbReference>
<dbReference type="PANTHER" id="PTHR39328">
    <property type="entry name" value="BLL2871 PROTEIN"/>
    <property type="match status" value="1"/>
</dbReference>